<proteinExistence type="predicted"/>
<dbReference type="Proteomes" id="UP001152622">
    <property type="component" value="Chromosome 19"/>
</dbReference>
<evidence type="ECO:0000313" key="2">
    <source>
        <dbReference type="EMBL" id="KAJ8337096.1"/>
    </source>
</evidence>
<organism evidence="2 3">
    <name type="scientific">Synaphobranchus kaupii</name>
    <name type="common">Kaup's arrowtooth eel</name>
    <dbReference type="NCBI Taxonomy" id="118154"/>
    <lineage>
        <taxon>Eukaryota</taxon>
        <taxon>Metazoa</taxon>
        <taxon>Chordata</taxon>
        <taxon>Craniata</taxon>
        <taxon>Vertebrata</taxon>
        <taxon>Euteleostomi</taxon>
        <taxon>Actinopterygii</taxon>
        <taxon>Neopterygii</taxon>
        <taxon>Teleostei</taxon>
        <taxon>Anguilliformes</taxon>
        <taxon>Synaphobranchidae</taxon>
        <taxon>Synaphobranchus</taxon>
    </lineage>
</organism>
<accession>A0A9Q1IEY5</accession>
<gene>
    <name evidence="2" type="ORF">SKAU_G00383160</name>
</gene>
<keyword evidence="3" id="KW-1185">Reference proteome</keyword>
<evidence type="ECO:0000313" key="3">
    <source>
        <dbReference type="Proteomes" id="UP001152622"/>
    </source>
</evidence>
<reference evidence="2" key="1">
    <citation type="journal article" date="2023" name="Science">
        <title>Genome structures resolve the early diversification of teleost fishes.</title>
        <authorList>
            <person name="Parey E."/>
            <person name="Louis A."/>
            <person name="Montfort J."/>
            <person name="Bouchez O."/>
            <person name="Roques C."/>
            <person name="Iampietro C."/>
            <person name="Lluch J."/>
            <person name="Castinel A."/>
            <person name="Donnadieu C."/>
            <person name="Desvignes T."/>
            <person name="Floi Bucao C."/>
            <person name="Jouanno E."/>
            <person name="Wen M."/>
            <person name="Mejri S."/>
            <person name="Dirks R."/>
            <person name="Jansen H."/>
            <person name="Henkel C."/>
            <person name="Chen W.J."/>
            <person name="Zahm M."/>
            <person name="Cabau C."/>
            <person name="Klopp C."/>
            <person name="Thompson A.W."/>
            <person name="Robinson-Rechavi M."/>
            <person name="Braasch I."/>
            <person name="Lecointre G."/>
            <person name="Bobe J."/>
            <person name="Postlethwait J.H."/>
            <person name="Berthelot C."/>
            <person name="Roest Crollius H."/>
            <person name="Guiguen Y."/>
        </authorList>
    </citation>
    <scope>NUCLEOTIDE SEQUENCE</scope>
    <source>
        <strain evidence="2">WJC10195</strain>
    </source>
</reference>
<comment type="caution">
    <text evidence="2">The sequence shown here is derived from an EMBL/GenBank/DDBJ whole genome shotgun (WGS) entry which is preliminary data.</text>
</comment>
<name>A0A9Q1IEY5_SYNKA</name>
<dbReference type="AlphaFoldDB" id="A0A9Q1IEY5"/>
<dbReference type="EMBL" id="JAINUF010000019">
    <property type="protein sequence ID" value="KAJ8337096.1"/>
    <property type="molecule type" value="Genomic_DNA"/>
</dbReference>
<sequence>MEWGSVAALGIRAGRGPVAAALAAACVSSLGGVLVRAGGSGSKQEPVVGPPGTGDGSLKVRAAAAACEISGWLTAPLSRDQADGRPDIAPFQKSALIPHSSPDYRARSQSRPVGEGRAFYTCLF</sequence>
<evidence type="ECO:0000256" key="1">
    <source>
        <dbReference type="SAM" id="MobiDB-lite"/>
    </source>
</evidence>
<protein>
    <submittedName>
        <fullName evidence="2">Uncharacterized protein</fullName>
    </submittedName>
</protein>
<feature type="region of interest" description="Disordered" evidence="1">
    <location>
        <begin position="80"/>
        <end position="113"/>
    </location>
</feature>